<comment type="caution">
    <text evidence="8">The sequence shown here is derived from an EMBL/GenBank/DDBJ whole genome shotgun (WGS) entry which is preliminary data.</text>
</comment>
<dbReference type="Proteomes" id="UP000696485">
    <property type="component" value="Unassembled WGS sequence"/>
</dbReference>
<dbReference type="GO" id="GO:0006511">
    <property type="term" value="P:ubiquitin-dependent protein catabolic process"/>
    <property type="evidence" value="ECO:0007669"/>
    <property type="project" value="TreeGrafter"/>
</dbReference>
<feature type="compositionally biased region" description="Acidic residues" evidence="6">
    <location>
        <begin position="513"/>
        <end position="531"/>
    </location>
</feature>
<feature type="coiled-coil region" evidence="5">
    <location>
        <begin position="121"/>
        <end position="162"/>
    </location>
</feature>
<dbReference type="GO" id="GO:0008270">
    <property type="term" value="F:zinc ion binding"/>
    <property type="evidence" value="ECO:0007669"/>
    <property type="project" value="UniProtKB-KW"/>
</dbReference>
<feature type="region of interest" description="Disordered" evidence="6">
    <location>
        <begin position="1"/>
        <end position="111"/>
    </location>
</feature>
<feature type="compositionally biased region" description="Basic and acidic residues" evidence="6">
    <location>
        <begin position="1"/>
        <end position="15"/>
    </location>
</feature>
<gene>
    <name evidence="8" type="ORF">BG006_007376</name>
</gene>
<evidence type="ECO:0000313" key="8">
    <source>
        <dbReference type="EMBL" id="KAF9329553.1"/>
    </source>
</evidence>
<dbReference type="GO" id="GO:0033768">
    <property type="term" value="C:SUMO-targeted ubiquitin ligase complex"/>
    <property type="evidence" value="ECO:0007669"/>
    <property type="project" value="TreeGrafter"/>
</dbReference>
<dbReference type="PANTHER" id="PTHR47094">
    <property type="entry name" value="ELFLESS, ISOFORM B"/>
    <property type="match status" value="1"/>
</dbReference>
<keyword evidence="2 4" id="KW-0863">Zinc-finger</keyword>
<dbReference type="SUPFAM" id="SSF57850">
    <property type="entry name" value="RING/U-box"/>
    <property type="match status" value="1"/>
</dbReference>
<feature type="compositionally biased region" description="Polar residues" evidence="6">
    <location>
        <begin position="383"/>
        <end position="392"/>
    </location>
</feature>
<accession>A0A9P5VKS1</accession>
<dbReference type="InterPro" id="IPR017907">
    <property type="entry name" value="Znf_RING_CS"/>
</dbReference>
<feature type="region of interest" description="Disordered" evidence="6">
    <location>
        <begin position="333"/>
        <end position="587"/>
    </location>
</feature>
<evidence type="ECO:0000259" key="7">
    <source>
        <dbReference type="PROSITE" id="PS50089"/>
    </source>
</evidence>
<dbReference type="AlphaFoldDB" id="A0A9P5VKS1"/>
<keyword evidence="5" id="KW-0175">Coiled coil</keyword>
<dbReference type="EMBL" id="JAAAUY010000465">
    <property type="protein sequence ID" value="KAF9329553.1"/>
    <property type="molecule type" value="Genomic_DNA"/>
</dbReference>
<keyword evidence="1" id="KW-0479">Metal-binding</keyword>
<dbReference type="Gene3D" id="3.30.40.10">
    <property type="entry name" value="Zinc/RING finger domain, C3HC4 (zinc finger)"/>
    <property type="match status" value="1"/>
</dbReference>
<reference evidence="8" key="1">
    <citation type="journal article" date="2020" name="Fungal Divers.">
        <title>Resolving the Mortierellaceae phylogeny through synthesis of multi-gene phylogenetics and phylogenomics.</title>
        <authorList>
            <person name="Vandepol N."/>
            <person name="Liber J."/>
            <person name="Desiro A."/>
            <person name="Na H."/>
            <person name="Kennedy M."/>
            <person name="Barry K."/>
            <person name="Grigoriev I.V."/>
            <person name="Miller A.N."/>
            <person name="O'Donnell K."/>
            <person name="Stajich J.E."/>
            <person name="Bonito G."/>
        </authorList>
    </citation>
    <scope>NUCLEOTIDE SEQUENCE</scope>
    <source>
        <strain evidence="8">NVP1</strain>
    </source>
</reference>
<feature type="compositionally biased region" description="Polar residues" evidence="6">
    <location>
        <begin position="72"/>
        <end position="84"/>
    </location>
</feature>
<dbReference type="InterPro" id="IPR013083">
    <property type="entry name" value="Znf_RING/FYVE/PHD"/>
</dbReference>
<evidence type="ECO:0000313" key="9">
    <source>
        <dbReference type="Proteomes" id="UP000696485"/>
    </source>
</evidence>
<dbReference type="Pfam" id="PF13923">
    <property type="entry name" value="zf-C3HC4_2"/>
    <property type="match status" value="1"/>
</dbReference>
<feature type="compositionally biased region" description="Basic and acidic residues" evidence="6">
    <location>
        <begin position="351"/>
        <end position="378"/>
    </location>
</feature>
<evidence type="ECO:0000256" key="4">
    <source>
        <dbReference type="PROSITE-ProRule" id="PRU00175"/>
    </source>
</evidence>
<feature type="compositionally biased region" description="Basic residues" evidence="6">
    <location>
        <begin position="457"/>
        <end position="469"/>
    </location>
</feature>
<proteinExistence type="predicted"/>
<feature type="compositionally biased region" description="Acidic residues" evidence="6">
    <location>
        <begin position="434"/>
        <end position="452"/>
    </location>
</feature>
<keyword evidence="3" id="KW-0862">Zinc</keyword>
<feature type="compositionally biased region" description="Low complexity" evidence="6">
    <location>
        <begin position="19"/>
        <end position="37"/>
    </location>
</feature>
<evidence type="ECO:0000256" key="6">
    <source>
        <dbReference type="SAM" id="MobiDB-lite"/>
    </source>
</evidence>
<sequence>MENAEMHHRNIRARENALQASQASQSSQGSQSSQTGSEKPTVPSTPPASGPQASTLIDTELAGLEEVDWSDFGSQEISSQQPATPQKPEKQAPSTPSQPNKPSSGVPQISMTHSSMSLDDMALELLVAKEAESEVDQLRKEVARLKKEIEFKDAIIARLQAQQVHPTGKPSLGDTVVHAHAQAHVPREPSLQCVVCVDYFVFPYTAECGHTFCYTCLHSWLEVHKSCPTCRTKLLRRPTLSFIVRDQVQSAVSRLPEPDKSVMLKKIEAESISIKQIQTNGDLWEGIFRPVNLEGIGNTIVDAEDGVRRCGSCGWEVRGGVCTQCSNMFSDVEVSDDSQDHSQEDSEPDDYDSHDSFINDSDHGLERDDQSDQSDHGNDLYLSDNSLISDDGSNTRRTRSTRSKVSRKKRSKRLFDSDDSSGEDIRAVELSSDGGEEDEEEEEGQEDDEEEEVLVRNKPRSRIQSKRRAIMISDDDDEEVESKRRSLKRRNVALEISSDDDDQPQSKANSSANDDDDDSKGETVESDDDGSSESSESGSESEVDSDDDFVVSKNKDKKSKKDKKRKKDKSKKKKKRASGGGLEALFA</sequence>
<protein>
    <recommendedName>
        <fullName evidence="7">RING-type domain-containing protein</fullName>
    </recommendedName>
</protein>
<dbReference type="PROSITE" id="PS50089">
    <property type="entry name" value="ZF_RING_2"/>
    <property type="match status" value="1"/>
</dbReference>
<evidence type="ECO:0000256" key="5">
    <source>
        <dbReference type="SAM" id="Coils"/>
    </source>
</evidence>
<dbReference type="GO" id="GO:0140082">
    <property type="term" value="F:SUMO-ubiquitin ligase activity"/>
    <property type="evidence" value="ECO:0007669"/>
    <property type="project" value="TreeGrafter"/>
</dbReference>
<feature type="domain" description="RING-type" evidence="7">
    <location>
        <begin position="193"/>
        <end position="231"/>
    </location>
</feature>
<feature type="compositionally biased region" description="Basic residues" evidence="6">
    <location>
        <begin position="396"/>
        <end position="412"/>
    </location>
</feature>
<evidence type="ECO:0000256" key="1">
    <source>
        <dbReference type="ARBA" id="ARBA00022723"/>
    </source>
</evidence>
<dbReference type="PANTHER" id="PTHR47094:SF1">
    <property type="entry name" value="RING-TYPE E3 UBIQUITIN TRANSFERASE"/>
    <property type="match status" value="1"/>
</dbReference>
<dbReference type="PROSITE" id="PS00518">
    <property type="entry name" value="ZF_RING_1"/>
    <property type="match status" value="1"/>
</dbReference>
<name>A0A9P5VKS1_9FUNG</name>
<dbReference type="GO" id="GO:0061630">
    <property type="term" value="F:ubiquitin protein ligase activity"/>
    <property type="evidence" value="ECO:0007669"/>
    <property type="project" value="InterPro"/>
</dbReference>
<feature type="compositionally biased region" description="Polar residues" evidence="6">
    <location>
        <begin position="92"/>
        <end position="111"/>
    </location>
</feature>
<dbReference type="GO" id="GO:0032183">
    <property type="term" value="F:SUMO binding"/>
    <property type="evidence" value="ECO:0007669"/>
    <property type="project" value="TreeGrafter"/>
</dbReference>
<feature type="compositionally biased region" description="Gly residues" evidence="6">
    <location>
        <begin position="578"/>
        <end position="587"/>
    </location>
</feature>
<dbReference type="InterPro" id="IPR049627">
    <property type="entry name" value="SLX8"/>
</dbReference>
<dbReference type="InterPro" id="IPR001841">
    <property type="entry name" value="Znf_RING"/>
</dbReference>
<feature type="compositionally biased region" description="Basic residues" evidence="6">
    <location>
        <begin position="555"/>
        <end position="577"/>
    </location>
</feature>
<organism evidence="8 9">
    <name type="scientific">Podila minutissima</name>
    <dbReference type="NCBI Taxonomy" id="64525"/>
    <lineage>
        <taxon>Eukaryota</taxon>
        <taxon>Fungi</taxon>
        <taxon>Fungi incertae sedis</taxon>
        <taxon>Mucoromycota</taxon>
        <taxon>Mortierellomycotina</taxon>
        <taxon>Mortierellomycetes</taxon>
        <taxon>Mortierellales</taxon>
        <taxon>Mortierellaceae</taxon>
        <taxon>Podila</taxon>
    </lineage>
</organism>
<evidence type="ECO:0000256" key="2">
    <source>
        <dbReference type="ARBA" id="ARBA00022771"/>
    </source>
</evidence>
<dbReference type="SMART" id="SM00184">
    <property type="entry name" value="RING"/>
    <property type="match status" value="1"/>
</dbReference>
<feature type="compositionally biased region" description="Acidic residues" evidence="6">
    <location>
        <begin position="539"/>
        <end position="549"/>
    </location>
</feature>
<evidence type="ECO:0000256" key="3">
    <source>
        <dbReference type="ARBA" id="ARBA00022833"/>
    </source>
</evidence>
<keyword evidence="9" id="KW-1185">Reference proteome</keyword>